<keyword evidence="1" id="KW-1133">Transmembrane helix</keyword>
<keyword evidence="1" id="KW-0472">Membrane</keyword>
<comment type="caution">
    <text evidence="2">The sequence shown here is derived from an EMBL/GenBank/DDBJ whole genome shotgun (WGS) entry which is preliminary data.</text>
</comment>
<keyword evidence="1" id="KW-0812">Transmembrane</keyword>
<feature type="transmembrane region" description="Helical" evidence="1">
    <location>
        <begin position="369"/>
        <end position="391"/>
    </location>
</feature>
<evidence type="ECO:0000256" key="1">
    <source>
        <dbReference type="SAM" id="Phobius"/>
    </source>
</evidence>
<dbReference type="Proteomes" id="UP001275084">
    <property type="component" value="Unassembled WGS sequence"/>
</dbReference>
<evidence type="ECO:0000313" key="3">
    <source>
        <dbReference type="Proteomes" id="UP001275084"/>
    </source>
</evidence>
<gene>
    <name evidence="2" type="ORF">B0T25DRAFT_581079</name>
</gene>
<reference evidence="2" key="1">
    <citation type="journal article" date="2023" name="Mol. Phylogenet. Evol.">
        <title>Genome-scale phylogeny and comparative genomics of the fungal order Sordariales.</title>
        <authorList>
            <person name="Hensen N."/>
            <person name="Bonometti L."/>
            <person name="Westerberg I."/>
            <person name="Brannstrom I.O."/>
            <person name="Guillou S."/>
            <person name="Cros-Aarteil S."/>
            <person name="Calhoun S."/>
            <person name="Haridas S."/>
            <person name="Kuo A."/>
            <person name="Mondo S."/>
            <person name="Pangilinan J."/>
            <person name="Riley R."/>
            <person name="LaButti K."/>
            <person name="Andreopoulos B."/>
            <person name="Lipzen A."/>
            <person name="Chen C."/>
            <person name="Yan M."/>
            <person name="Daum C."/>
            <person name="Ng V."/>
            <person name="Clum A."/>
            <person name="Steindorff A."/>
            <person name="Ohm R.A."/>
            <person name="Martin F."/>
            <person name="Silar P."/>
            <person name="Natvig D.O."/>
            <person name="Lalanne C."/>
            <person name="Gautier V."/>
            <person name="Ament-Velasquez S.L."/>
            <person name="Kruys A."/>
            <person name="Hutchinson M.I."/>
            <person name="Powell A.J."/>
            <person name="Barry K."/>
            <person name="Miller A.N."/>
            <person name="Grigoriev I.V."/>
            <person name="Debuchy R."/>
            <person name="Gladieux P."/>
            <person name="Hiltunen Thoren M."/>
            <person name="Johannesson H."/>
        </authorList>
    </citation>
    <scope>NUCLEOTIDE SEQUENCE</scope>
    <source>
        <strain evidence="2">CBS 955.72</strain>
    </source>
</reference>
<accession>A0AAJ0HIF9</accession>
<keyword evidence="3" id="KW-1185">Reference proteome</keyword>
<dbReference type="EMBL" id="JAUIQD010000004">
    <property type="protein sequence ID" value="KAK3353308.1"/>
    <property type="molecule type" value="Genomic_DNA"/>
</dbReference>
<evidence type="ECO:0000313" key="2">
    <source>
        <dbReference type="EMBL" id="KAK3353308.1"/>
    </source>
</evidence>
<organism evidence="2 3">
    <name type="scientific">Lasiosphaeria hispida</name>
    <dbReference type="NCBI Taxonomy" id="260671"/>
    <lineage>
        <taxon>Eukaryota</taxon>
        <taxon>Fungi</taxon>
        <taxon>Dikarya</taxon>
        <taxon>Ascomycota</taxon>
        <taxon>Pezizomycotina</taxon>
        <taxon>Sordariomycetes</taxon>
        <taxon>Sordariomycetidae</taxon>
        <taxon>Sordariales</taxon>
        <taxon>Lasiosphaeriaceae</taxon>
        <taxon>Lasiosphaeria</taxon>
    </lineage>
</organism>
<protein>
    <submittedName>
        <fullName evidence="2">Uncharacterized protein</fullName>
    </submittedName>
</protein>
<feature type="transmembrane region" description="Helical" evidence="1">
    <location>
        <begin position="343"/>
        <end position="363"/>
    </location>
</feature>
<dbReference type="AlphaFoldDB" id="A0AAJ0HIF9"/>
<proteinExistence type="predicted"/>
<reference evidence="2" key="2">
    <citation type="submission" date="2023-06" db="EMBL/GenBank/DDBJ databases">
        <authorList>
            <consortium name="Lawrence Berkeley National Laboratory"/>
            <person name="Haridas S."/>
            <person name="Hensen N."/>
            <person name="Bonometti L."/>
            <person name="Westerberg I."/>
            <person name="Brannstrom I.O."/>
            <person name="Guillou S."/>
            <person name="Cros-Aarteil S."/>
            <person name="Calhoun S."/>
            <person name="Kuo A."/>
            <person name="Mondo S."/>
            <person name="Pangilinan J."/>
            <person name="Riley R."/>
            <person name="Labutti K."/>
            <person name="Andreopoulos B."/>
            <person name="Lipzen A."/>
            <person name="Chen C."/>
            <person name="Yanf M."/>
            <person name="Daum C."/>
            <person name="Ng V."/>
            <person name="Clum A."/>
            <person name="Steindorff A."/>
            <person name="Ohm R."/>
            <person name="Martin F."/>
            <person name="Silar P."/>
            <person name="Natvig D."/>
            <person name="Lalanne C."/>
            <person name="Gautier V."/>
            <person name="Ament-Velasquez S.L."/>
            <person name="Kruys A."/>
            <person name="Hutchinson M.I."/>
            <person name="Powell A.J."/>
            <person name="Barry K."/>
            <person name="Miller A.N."/>
            <person name="Grigoriev I.V."/>
            <person name="Debuchy R."/>
            <person name="Gladieux P."/>
            <person name="Thoren M.H."/>
            <person name="Johannesson H."/>
        </authorList>
    </citation>
    <scope>NUCLEOTIDE SEQUENCE</scope>
    <source>
        <strain evidence="2">CBS 955.72</strain>
    </source>
</reference>
<name>A0AAJ0HIF9_9PEZI</name>
<sequence>MATGTLKRRPQQLTVTLRLVEISEIKHSTITAINLSISRVFSSRNDWTAFFYPSNVEEKEGVILESKLNLVHNTLERETAIADMPATQRTLETLCDNLCNPKGPLALKKMTEHKSLVFRPSARTIAGGGIDPIDKLFAQQYIRTSVHYTDESQSYFRSITEVDSSNSITKNRSKWFHGVMQAGVGICDFLELYRDHLDLIPPETLALRGRALFNVATGAPVNDKNDAVTDEDVAKADLLLKILKKGSEIAPWMRSSFGVYVEKLDKKALDEAAIRAFSKLEEATSNAAASLKNLEKNLVGPSGEDISLDALAQSLRDLGRVMEETVPLYTIVSKENDKNRTNFAICGIIGLFAGTVAWPLGIAMKGAVIAAQVITIGGFIGTVVNGVKLVASAELRQKIFSTGQNCHRIWLFLTLVMMRMDGRIPDGDDRLAKFAQLMAKNFDTVGVMDDWMDSGFVNTRVGMEWAELEHLASGVRKRIYAKRQPREDQEEDF</sequence>